<dbReference type="PANTHER" id="PTHR10091:SF0">
    <property type="entry name" value="GALACTOSE MUTAROTASE"/>
    <property type="match status" value="1"/>
</dbReference>
<accession>A0A6N7ZKA2</accession>
<dbReference type="PANTHER" id="PTHR10091">
    <property type="entry name" value="ALDOSE-1-EPIMERASE"/>
    <property type="match status" value="1"/>
</dbReference>
<feature type="compositionally biased region" description="Basic and acidic residues" evidence="1">
    <location>
        <begin position="1"/>
        <end position="10"/>
    </location>
</feature>
<evidence type="ECO:0000313" key="2">
    <source>
        <dbReference type="EMBL" id="MTG89935.1"/>
    </source>
</evidence>
<gene>
    <name evidence="2" type="ORF">GJV82_13420</name>
</gene>
<comment type="caution">
    <text evidence="2">The sequence shown here is derived from an EMBL/GenBank/DDBJ whole genome shotgun (WGS) entry which is preliminary data.</text>
</comment>
<dbReference type="GO" id="GO:0006006">
    <property type="term" value="P:glucose metabolic process"/>
    <property type="evidence" value="ECO:0007669"/>
    <property type="project" value="TreeGrafter"/>
</dbReference>
<dbReference type="InterPro" id="IPR008183">
    <property type="entry name" value="Aldose_1/G6P_1-epimerase"/>
</dbReference>
<organism evidence="2 3">
    <name type="scientific">Cellulosimicrobium composti</name>
    <dbReference type="NCBI Taxonomy" id="2672572"/>
    <lineage>
        <taxon>Bacteria</taxon>
        <taxon>Bacillati</taxon>
        <taxon>Actinomycetota</taxon>
        <taxon>Actinomycetes</taxon>
        <taxon>Micrococcales</taxon>
        <taxon>Promicromonosporaceae</taxon>
        <taxon>Cellulosimicrobium</taxon>
    </lineage>
</organism>
<protein>
    <submittedName>
        <fullName evidence="2">Aldose 1-epimerase</fullName>
    </submittedName>
</protein>
<dbReference type="GO" id="GO:0004034">
    <property type="term" value="F:aldose 1-epimerase activity"/>
    <property type="evidence" value="ECO:0007669"/>
    <property type="project" value="TreeGrafter"/>
</dbReference>
<evidence type="ECO:0000313" key="3">
    <source>
        <dbReference type="Proteomes" id="UP000440668"/>
    </source>
</evidence>
<proteinExistence type="predicted"/>
<dbReference type="Pfam" id="PF01263">
    <property type="entry name" value="Aldose_epim"/>
    <property type="match status" value="1"/>
</dbReference>
<dbReference type="GO" id="GO:0033499">
    <property type="term" value="P:galactose catabolic process via UDP-galactose, Leloir pathway"/>
    <property type="evidence" value="ECO:0007669"/>
    <property type="project" value="TreeGrafter"/>
</dbReference>
<reference evidence="2 3" key="1">
    <citation type="submission" date="2019-11" db="EMBL/GenBank/DDBJ databases">
        <title>Cellulosimicrobium composti sp. nov. isolated from a compost.</title>
        <authorList>
            <person name="Yang Y."/>
        </authorList>
    </citation>
    <scope>NUCLEOTIDE SEQUENCE [LARGE SCALE GENOMIC DNA]</scope>
    <source>
        <strain evidence="2 3">BIT-GX5</strain>
    </source>
</reference>
<dbReference type="GO" id="GO:0030246">
    <property type="term" value="F:carbohydrate binding"/>
    <property type="evidence" value="ECO:0007669"/>
    <property type="project" value="InterPro"/>
</dbReference>
<dbReference type="InterPro" id="IPR014718">
    <property type="entry name" value="GH-type_carb-bd"/>
</dbReference>
<dbReference type="AlphaFoldDB" id="A0A6N7ZKA2"/>
<dbReference type="SUPFAM" id="SSF74650">
    <property type="entry name" value="Galactose mutarotase-like"/>
    <property type="match status" value="1"/>
</dbReference>
<dbReference type="Proteomes" id="UP000440668">
    <property type="component" value="Unassembled WGS sequence"/>
</dbReference>
<dbReference type="EMBL" id="WMKA01000033">
    <property type="protein sequence ID" value="MTG89935.1"/>
    <property type="molecule type" value="Genomic_DNA"/>
</dbReference>
<dbReference type="Gene3D" id="2.70.98.10">
    <property type="match status" value="1"/>
</dbReference>
<feature type="region of interest" description="Disordered" evidence="1">
    <location>
        <begin position="1"/>
        <end position="21"/>
    </location>
</feature>
<name>A0A6N7ZKA2_9MICO</name>
<evidence type="ECO:0000256" key="1">
    <source>
        <dbReference type="SAM" id="MobiDB-lite"/>
    </source>
</evidence>
<sequence length="393" mass="40921">MTDGRARDVPPRTGGDTDGCPRPSVVRRVCHFLRRTGGSLLVTSATVCSNAFSAAGDAASDVTPAVPAARLRHPSGAELVVALRGAAVLAWRAPWRGADGTVRVEDLVDGYTDEVEVATHDAARSALMAPFVNRLAGGAYTFDGVRHEVAPVLPWEPVTMHGFARTLDWAVVEPGPRSARPAGPPDAGATPVAVTLRAAVAADAHAGYPFALELEVDYVLGAASLDVVLRARNVGPTAAPVALGWHPYLRVPGHASVDGLELTVPARRAVVTDAGLLPLAGPSALEEIDGVGPLPLAGVRLDHAFGGLRPDADGRARTLVRDPATGQGLALWQDRGLVHVYTGDGLGRRARAAVAVEPVETLTDAFNRPDCAADVRLEPGAVRTFAFGVEVLE</sequence>
<dbReference type="InterPro" id="IPR011013">
    <property type="entry name" value="Gal_mutarotase_sf_dom"/>
</dbReference>